<dbReference type="RefSeq" id="WP_273629889.1">
    <property type="nucleotide sequence ID" value="NZ_CP117167.1"/>
</dbReference>
<feature type="signal peptide" evidence="12">
    <location>
        <begin position="1"/>
        <end position="22"/>
    </location>
</feature>
<dbReference type="SUPFAM" id="SSF49464">
    <property type="entry name" value="Carboxypeptidase regulatory domain-like"/>
    <property type="match status" value="1"/>
</dbReference>
<evidence type="ECO:0000313" key="15">
    <source>
        <dbReference type="EMBL" id="WCT11700.1"/>
    </source>
</evidence>
<evidence type="ECO:0000256" key="1">
    <source>
        <dbReference type="ARBA" id="ARBA00004571"/>
    </source>
</evidence>
<evidence type="ECO:0000256" key="6">
    <source>
        <dbReference type="ARBA" id="ARBA00023077"/>
    </source>
</evidence>
<keyword evidence="16" id="KW-1185">Reference proteome</keyword>
<dbReference type="NCBIfam" id="TIGR04056">
    <property type="entry name" value="OMP_RagA_SusC"/>
    <property type="match status" value="1"/>
</dbReference>
<dbReference type="PROSITE" id="PS52016">
    <property type="entry name" value="TONB_DEPENDENT_REC_3"/>
    <property type="match status" value="1"/>
</dbReference>
<evidence type="ECO:0000256" key="8">
    <source>
        <dbReference type="ARBA" id="ARBA00023170"/>
    </source>
</evidence>
<evidence type="ECO:0000256" key="10">
    <source>
        <dbReference type="PROSITE-ProRule" id="PRU01360"/>
    </source>
</evidence>
<evidence type="ECO:0000256" key="7">
    <source>
        <dbReference type="ARBA" id="ARBA00023136"/>
    </source>
</evidence>
<evidence type="ECO:0000256" key="5">
    <source>
        <dbReference type="ARBA" id="ARBA00022729"/>
    </source>
</evidence>
<sequence>MKQSFTFLFLALFMCWGLSTHAQNTTIKGKVTDATNGEALIGVSVSIKGTTSGTQTDVNGAFSLSAPATATLVFSYIGYASQEAPAGNGQAPLEIKLGAQARELQQVVVVGYGVQRKRDVTGSIGNVSGSTITRQVVNTPTQALQGQVAGVQVISSGQPNSTPQLRIRGTGSLLAGVNPLYVVDGVLTNDIRNINNNDIVSVDVLKDASAAIYGVRGANGVVIITTKKGKKGPPVIAYDANLGFHEAAKTIQMADRQQYTSYQTDVNAGALTADKSPLTYPGSTNWYDAVLRKSFEMDHNISVSGGGDNNTYFLSASYLDDDGIVKTNGYKRFTLRANNEVQLTKKLKFSEQLSLSRSAENPIDAVSIFSNVYRAAPLVIPQDDNGLYGNTSAWGNVGNPLLQLNKINNFTSTNRVQGNVALDYDIIPELRFHTAFNVDGTWDNQRNYLTQFAADGSTFTTGGGNQYQNNSSLFIQQDNMYNFNWDNTLTYDKHFDKHHVTGLVGYTSEKNRFSFINGTRLNVPNNSDQWYLDLGDPSLATSLNNNGDKYTRQSVLARVNYDYAGKYLITGSFRRDGSSKFAQKWGNFYTVGGGWVISEEDFMKDQKIFNYLKLRASYGQLGNDNIASSLYIVTGTPNLPYYYNGQLVEGTAIQQIKDPNLKWEVTNQLDIGFEYAFLNNRLTGEADYYKKKVNDALINVSIPAILGSSSTTYTTNAASFQNQGFEFALKWADKIGTKFSYYASANININHNKLLGLNGGQYLPGGGINGQYVTRTDNGQPIASYYVLQAIGVFQNQAEVNSAPPNSLGEANHVGGLRYADTNGDGKIDGNDRIYAGSYQPKYYGGFNLGVKYSAFDLSTDFYYNWGNKIYNGNKNVKSDLRDNIDADFADNRFTAANPSSSVPNVITSNTPPSTYFIESGAFLRLNNLTFGYTLPADVLKKIAISKLRVFLTAQNLFTITGYSGISPELTPANTNVTAVNASTAAGVAASSASILSSGIDQAVYPVVRTFSFGVNVTF</sequence>
<keyword evidence="9 10" id="KW-0998">Cell outer membrane</keyword>
<dbReference type="PANTHER" id="PTHR30069">
    <property type="entry name" value="TONB-DEPENDENT OUTER MEMBRANE RECEPTOR"/>
    <property type="match status" value="1"/>
</dbReference>
<dbReference type="Gene3D" id="2.60.40.1120">
    <property type="entry name" value="Carboxypeptidase-like, regulatory domain"/>
    <property type="match status" value="1"/>
</dbReference>
<keyword evidence="2 10" id="KW-0813">Transport</keyword>
<accession>A0ABY7T5G8</accession>
<dbReference type="InterPro" id="IPR023997">
    <property type="entry name" value="TonB-dep_OMP_SusC/RagA_CS"/>
</dbReference>
<dbReference type="InterPro" id="IPR023996">
    <property type="entry name" value="TonB-dep_OMP_SusC/RagA"/>
</dbReference>
<dbReference type="PANTHER" id="PTHR30069:SF29">
    <property type="entry name" value="HEMOGLOBIN AND HEMOGLOBIN-HAPTOGLOBIN-BINDING PROTEIN 1-RELATED"/>
    <property type="match status" value="1"/>
</dbReference>
<dbReference type="Gene3D" id="2.170.130.10">
    <property type="entry name" value="TonB-dependent receptor, plug domain"/>
    <property type="match status" value="1"/>
</dbReference>
<keyword evidence="3 10" id="KW-1134">Transmembrane beta strand</keyword>
<keyword evidence="8 15" id="KW-0675">Receptor</keyword>
<keyword evidence="5 12" id="KW-0732">Signal</keyword>
<dbReference type="Proteomes" id="UP001216139">
    <property type="component" value="Chromosome"/>
</dbReference>
<reference evidence="15 16" key="1">
    <citation type="submission" date="2023-02" db="EMBL/GenBank/DDBJ databases">
        <title>Genome sequence of Mucilaginibacter jinjuensis strain KACC 16571.</title>
        <authorList>
            <person name="Kim S."/>
            <person name="Heo J."/>
            <person name="Kwon S.-W."/>
        </authorList>
    </citation>
    <scope>NUCLEOTIDE SEQUENCE [LARGE SCALE GENOMIC DNA]</scope>
    <source>
        <strain evidence="15 16">KACC 16571</strain>
    </source>
</reference>
<keyword evidence="4 10" id="KW-0812">Transmembrane</keyword>
<dbReference type="InterPro" id="IPR008969">
    <property type="entry name" value="CarboxyPept-like_regulatory"/>
</dbReference>
<evidence type="ECO:0000259" key="13">
    <source>
        <dbReference type="Pfam" id="PF00593"/>
    </source>
</evidence>
<dbReference type="InterPro" id="IPR037066">
    <property type="entry name" value="Plug_dom_sf"/>
</dbReference>
<keyword evidence="7 10" id="KW-0472">Membrane</keyword>
<evidence type="ECO:0000256" key="12">
    <source>
        <dbReference type="SAM" id="SignalP"/>
    </source>
</evidence>
<dbReference type="InterPro" id="IPR012910">
    <property type="entry name" value="Plug_dom"/>
</dbReference>
<evidence type="ECO:0000256" key="2">
    <source>
        <dbReference type="ARBA" id="ARBA00022448"/>
    </source>
</evidence>
<dbReference type="SUPFAM" id="SSF56935">
    <property type="entry name" value="Porins"/>
    <property type="match status" value="1"/>
</dbReference>
<feature type="chain" id="PRO_5046447979" evidence="12">
    <location>
        <begin position="23"/>
        <end position="1019"/>
    </location>
</feature>
<dbReference type="InterPro" id="IPR000531">
    <property type="entry name" value="Beta-barrel_TonB"/>
</dbReference>
<proteinExistence type="inferred from homology"/>
<comment type="similarity">
    <text evidence="10 11">Belongs to the TonB-dependent receptor family.</text>
</comment>
<protein>
    <submittedName>
        <fullName evidence="15">TonB-dependent receptor</fullName>
    </submittedName>
</protein>
<dbReference type="InterPro" id="IPR039426">
    <property type="entry name" value="TonB-dep_rcpt-like"/>
</dbReference>
<evidence type="ECO:0000256" key="3">
    <source>
        <dbReference type="ARBA" id="ARBA00022452"/>
    </source>
</evidence>
<evidence type="ECO:0000256" key="9">
    <source>
        <dbReference type="ARBA" id="ARBA00023237"/>
    </source>
</evidence>
<dbReference type="NCBIfam" id="TIGR04057">
    <property type="entry name" value="SusC_RagA_signa"/>
    <property type="match status" value="1"/>
</dbReference>
<name>A0ABY7T5G8_9SPHI</name>
<gene>
    <name evidence="15" type="ORF">PQO05_23500</name>
</gene>
<dbReference type="Pfam" id="PF00593">
    <property type="entry name" value="TonB_dep_Rec_b-barrel"/>
    <property type="match status" value="1"/>
</dbReference>
<evidence type="ECO:0000256" key="4">
    <source>
        <dbReference type="ARBA" id="ARBA00022692"/>
    </source>
</evidence>
<evidence type="ECO:0000313" key="16">
    <source>
        <dbReference type="Proteomes" id="UP001216139"/>
    </source>
</evidence>
<feature type="domain" description="TonB-dependent receptor plug" evidence="14">
    <location>
        <begin position="117"/>
        <end position="221"/>
    </location>
</feature>
<keyword evidence="6 11" id="KW-0798">TonB box</keyword>
<organism evidence="15 16">
    <name type="scientific">Mucilaginibacter jinjuensis</name>
    <dbReference type="NCBI Taxonomy" id="1176721"/>
    <lineage>
        <taxon>Bacteria</taxon>
        <taxon>Pseudomonadati</taxon>
        <taxon>Bacteroidota</taxon>
        <taxon>Sphingobacteriia</taxon>
        <taxon>Sphingobacteriales</taxon>
        <taxon>Sphingobacteriaceae</taxon>
        <taxon>Mucilaginibacter</taxon>
    </lineage>
</organism>
<evidence type="ECO:0000259" key="14">
    <source>
        <dbReference type="Pfam" id="PF07715"/>
    </source>
</evidence>
<evidence type="ECO:0000256" key="11">
    <source>
        <dbReference type="RuleBase" id="RU003357"/>
    </source>
</evidence>
<dbReference type="InterPro" id="IPR036942">
    <property type="entry name" value="Beta-barrel_TonB_sf"/>
</dbReference>
<dbReference type="Pfam" id="PF07715">
    <property type="entry name" value="Plug"/>
    <property type="match status" value="1"/>
</dbReference>
<feature type="domain" description="TonB-dependent receptor-like beta-barrel" evidence="13">
    <location>
        <begin position="383"/>
        <end position="957"/>
    </location>
</feature>
<dbReference type="Gene3D" id="2.40.170.20">
    <property type="entry name" value="TonB-dependent receptor, beta-barrel domain"/>
    <property type="match status" value="1"/>
</dbReference>
<dbReference type="EMBL" id="CP117167">
    <property type="protein sequence ID" value="WCT11700.1"/>
    <property type="molecule type" value="Genomic_DNA"/>
</dbReference>
<dbReference type="Pfam" id="PF13715">
    <property type="entry name" value="CarbopepD_reg_2"/>
    <property type="match status" value="1"/>
</dbReference>
<comment type="subcellular location">
    <subcellularLocation>
        <location evidence="1 10">Cell outer membrane</location>
        <topology evidence="1 10">Multi-pass membrane protein</topology>
    </subcellularLocation>
</comment>